<sequence length="176" mass="17412">MVGSRGLGQPARTLSSVATCTALALGGHVLGGGPVAGPRAALLVALGPALFCTLVASARWTGPRLLVALAGAQATAHLLLAVAEPHDAMGSLLQMLAWHAVGTLLTAAALVHAELLADAVAGAVGSLAYAVRRPAPETVAGATGRCVPVASRGWVPRALLLTAGAPRRGPPAQPAR</sequence>
<evidence type="ECO:0000313" key="1">
    <source>
        <dbReference type="EMBL" id="RKS75508.1"/>
    </source>
</evidence>
<protein>
    <submittedName>
        <fullName evidence="1">Uncharacterized protein</fullName>
    </submittedName>
</protein>
<comment type="caution">
    <text evidence="1">The sequence shown here is derived from an EMBL/GenBank/DDBJ whole genome shotgun (WGS) entry which is preliminary data.</text>
</comment>
<dbReference type="InParanoid" id="A0A420XQD7"/>
<accession>A0A420XQD7</accession>
<dbReference type="EMBL" id="RBWV01000011">
    <property type="protein sequence ID" value="RKS75508.1"/>
    <property type="molecule type" value="Genomic_DNA"/>
</dbReference>
<dbReference type="AlphaFoldDB" id="A0A420XQD7"/>
<dbReference type="Proteomes" id="UP000281955">
    <property type="component" value="Unassembled WGS sequence"/>
</dbReference>
<evidence type="ECO:0000313" key="2">
    <source>
        <dbReference type="Proteomes" id="UP000281955"/>
    </source>
</evidence>
<keyword evidence="2" id="KW-1185">Reference proteome</keyword>
<gene>
    <name evidence="1" type="ORF">CLV35_1978</name>
</gene>
<proteinExistence type="predicted"/>
<name>A0A420XQD7_9ACTN</name>
<reference evidence="1 2" key="1">
    <citation type="submission" date="2018-10" db="EMBL/GenBank/DDBJ databases">
        <title>Genomic Encyclopedia of Archaeal and Bacterial Type Strains, Phase II (KMG-II): from individual species to whole genera.</title>
        <authorList>
            <person name="Goeker M."/>
        </authorList>
    </citation>
    <scope>NUCLEOTIDE SEQUENCE [LARGE SCALE GENOMIC DNA]</scope>
    <source>
        <strain evidence="1 2">RP-AC37</strain>
    </source>
</reference>
<organism evidence="1 2">
    <name type="scientific">Motilibacter peucedani</name>
    <dbReference type="NCBI Taxonomy" id="598650"/>
    <lineage>
        <taxon>Bacteria</taxon>
        <taxon>Bacillati</taxon>
        <taxon>Actinomycetota</taxon>
        <taxon>Actinomycetes</taxon>
        <taxon>Motilibacterales</taxon>
        <taxon>Motilibacteraceae</taxon>
        <taxon>Motilibacter</taxon>
    </lineage>
</organism>
<dbReference type="RefSeq" id="WP_121193271.1">
    <property type="nucleotide sequence ID" value="NZ_RBWV01000011.1"/>
</dbReference>